<dbReference type="GO" id="GO:0071555">
    <property type="term" value="P:cell wall organization"/>
    <property type="evidence" value="ECO:0007669"/>
    <property type="project" value="UniProtKB-KW"/>
</dbReference>
<keyword evidence="5" id="KW-0012">Acyltransferase</keyword>
<accession>M2WAJ7</accession>
<comment type="caution">
    <text evidence="7">The sequence shown here is derived from an EMBL/GenBank/DDBJ whole genome shotgun (WGS) entry which is preliminary data.</text>
</comment>
<dbReference type="Pfam" id="PF02388">
    <property type="entry name" value="FemAB"/>
    <property type="match status" value="1"/>
</dbReference>
<dbReference type="InterPro" id="IPR050644">
    <property type="entry name" value="PG_Glycine_Bridge_Synth"/>
</dbReference>
<keyword evidence="2" id="KW-0808">Transferase</keyword>
<protein>
    <submittedName>
        <fullName evidence="7">FemAB family protein</fullName>
    </submittedName>
</protein>
<dbReference type="EMBL" id="ANHZ02000040">
    <property type="protein sequence ID" value="EME35477.1"/>
    <property type="molecule type" value="Genomic_DNA"/>
</dbReference>
<keyword evidence="3" id="KW-0133">Cell shape</keyword>
<dbReference type="GO" id="GO:0016755">
    <property type="term" value="F:aminoacyltransferase activity"/>
    <property type="evidence" value="ECO:0007669"/>
    <property type="project" value="InterPro"/>
</dbReference>
<dbReference type="SUPFAM" id="SSF55729">
    <property type="entry name" value="Acyl-CoA N-acyltransferases (Nat)"/>
    <property type="match status" value="1"/>
</dbReference>
<dbReference type="GO" id="GO:0009252">
    <property type="term" value="P:peptidoglycan biosynthetic process"/>
    <property type="evidence" value="ECO:0007669"/>
    <property type="project" value="UniProtKB-KW"/>
</dbReference>
<dbReference type="Proteomes" id="UP000009877">
    <property type="component" value="Unassembled WGS sequence"/>
</dbReference>
<reference evidence="7 8" key="1">
    <citation type="journal article" date="2014" name="Genome Announc.">
        <title>Draft Genome Sequence of Kocuria palustris PEL.</title>
        <authorList>
            <person name="Sharma G."/>
            <person name="Khatri I."/>
            <person name="Subramanian S."/>
        </authorList>
    </citation>
    <scope>NUCLEOTIDE SEQUENCE [LARGE SCALE GENOMIC DNA]</scope>
    <source>
        <strain evidence="7 8">PEL</strain>
    </source>
</reference>
<dbReference type="AlphaFoldDB" id="M2WAJ7"/>
<dbReference type="PANTHER" id="PTHR36174:SF1">
    <property type="entry name" value="LIPID II:GLYCINE GLYCYLTRANSFERASE"/>
    <property type="match status" value="1"/>
</dbReference>
<evidence type="ECO:0000256" key="6">
    <source>
        <dbReference type="ARBA" id="ARBA00023316"/>
    </source>
</evidence>
<evidence type="ECO:0000256" key="5">
    <source>
        <dbReference type="ARBA" id="ARBA00023315"/>
    </source>
</evidence>
<keyword evidence="8" id="KW-1185">Reference proteome</keyword>
<evidence type="ECO:0000313" key="7">
    <source>
        <dbReference type="EMBL" id="EME35477.1"/>
    </source>
</evidence>
<keyword evidence="6" id="KW-0961">Cell wall biogenesis/degradation</keyword>
<dbReference type="Gene3D" id="3.40.630.30">
    <property type="match status" value="1"/>
</dbReference>
<evidence type="ECO:0000256" key="1">
    <source>
        <dbReference type="ARBA" id="ARBA00009943"/>
    </source>
</evidence>
<evidence type="ECO:0000256" key="3">
    <source>
        <dbReference type="ARBA" id="ARBA00022960"/>
    </source>
</evidence>
<dbReference type="PROSITE" id="PS51191">
    <property type="entry name" value="FEMABX"/>
    <property type="match status" value="1"/>
</dbReference>
<gene>
    <name evidence="7" type="ORF">C884_01974</name>
</gene>
<dbReference type="GO" id="GO:0008360">
    <property type="term" value="P:regulation of cell shape"/>
    <property type="evidence" value="ECO:0007669"/>
    <property type="project" value="UniProtKB-KW"/>
</dbReference>
<comment type="similarity">
    <text evidence="1">Belongs to the FemABX family.</text>
</comment>
<name>M2WAJ7_9MICC</name>
<dbReference type="PANTHER" id="PTHR36174">
    <property type="entry name" value="LIPID II:GLYCINE GLYCYLTRANSFERASE"/>
    <property type="match status" value="1"/>
</dbReference>
<keyword evidence="4" id="KW-0573">Peptidoglycan synthesis</keyword>
<dbReference type="RefSeq" id="WP_006215849.1">
    <property type="nucleotide sequence ID" value="NZ_ANHZ02000040.1"/>
</dbReference>
<evidence type="ECO:0000313" key="8">
    <source>
        <dbReference type="Proteomes" id="UP000009877"/>
    </source>
</evidence>
<proteinExistence type="inferred from homology"/>
<evidence type="ECO:0000256" key="4">
    <source>
        <dbReference type="ARBA" id="ARBA00022984"/>
    </source>
</evidence>
<organism evidence="7 8">
    <name type="scientific">Kocuria palustris PEL</name>
    <dbReference type="NCBI Taxonomy" id="1236550"/>
    <lineage>
        <taxon>Bacteria</taxon>
        <taxon>Bacillati</taxon>
        <taxon>Actinomycetota</taxon>
        <taxon>Actinomycetes</taxon>
        <taxon>Micrococcales</taxon>
        <taxon>Micrococcaceae</taxon>
        <taxon>Kocuria</taxon>
    </lineage>
</organism>
<sequence length="335" mass="37369">MPLQGDVWRRIQEAEGHQVLRGWGSGWSAQAIVEQRGLGRYLYVPYGPVACDDITFNQAIDWLVSRARDTGSWFLRVEPPSPSGWLEASTPEALSARRAVLQRRGFRRAAQEVQPLRTRALDLSRSEDSLLQDMTGTNRTLHRSTAKRGVTIEASRAPEDVRHLQRLVAATAERRGFRAHDDAHLETMARTALPDDTGTLFLARKEDEVISAVLTIDDGSARLFVHGASDPRHRKARAQQSLMVAAILDAREQGLEVADLFGIAPTDDPDHPWAGFTRYKASFGGHVLEHTGAWDLPLRPLPYRALRVRQAVRGAHPLTRFLARFDAMRGGLRVG</sequence>
<evidence type="ECO:0000256" key="2">
    <source>
        <dbReference type="ARBA" id="ARBA00022679"/>
    </source>
</evidence>
<dbReference type="InterPro" id="IPR016181">
    <property type="entry name" value="Acyl_CoA_acyltransferase"/>
</dbReference>
<dbReference type="InterPro" id="IPR003447">
    <property type="entry name" value="FEMABX"/>
</dbReference>